<keyword evidence="2" id="KW-0675">Receptor</keyword>
<keyword evidence="1" id="KW-0812">Transmembrane</keyword>
<dbReference type="GO" id="GO:0070292">
    <property type="term" value="P:N-acylphosphatidylethanolamine metabolic process"/>
    <property type="evidence" value="ECO:0007669"/>
    <property type="project" value="TreeGrafter"/>
</dbReference>
<dbReference type="EMBL" id="HACA01023222">
    <property type="protein sequence ID" value="CDW40583.1"/>
    <property type="molecule type" value="Transcribed_RNA"/>
</dbReference>
<dbReference type="GO" id="GO:0008970">
    <property type="term" value="F:phospholipase A1 activity"/>
    <property type="evidence" value="ECO:0007669"/>
    <property type="project" value="TreeGrafter"/>
</dbReference>
<keyword evidence="1" id="KW-0472">Membrane</keyword>
<evidence type="ECO:0000313" key="2">
    <source>
        <dbReference type="EMBL" id="CDW40583.1"/>
    </source>
</evidence>
<dbReference type="PANTHER" id="PTHR13943:SF77">
    <property type="entry name" value="LRAT DOMAIN-CONTAINING PROTEIN"/>
    <property type="match status" value="1"/>
</dbReference>
<dbReference type="GO" id="GO:0005737">
    <property type="term" value="C:cytoplasm"/>
    <property type="evidence" value="ECO:0007669"/>
    <property type="project" value="TreeGrafter"/>
</dbReference>
<proteinExistence type="predicted"/>
<sequence>MSNLCVTSEYFNPSITLSVNRFFKEVAFGDSIEIIDNINHWVVYLGWAQDMGREIANMLNEGPSEPMVIHITNDSLRSGEAIVEPLLNLIVGKKFRINNSRDRKELPTSEADIRLNVRNQINELDSSFKSYLHNSEHFVNKIRSKKSYSKRSENVIEGVGIASTVLAIIGIAASIFRPR</sequence>
<dbReference type="AlphaFoldDB" id="A0A0K2UQQ8"/>
<accession>A0A0K2UQQ8</accession>
<dbReference type="GO" id="GO:0004623">
    <property type="term" value="F:phospholipase A2 activity"/>
    <property type="evidence" value="ECO:0007669"/>
    <property type="project" value="TreeGrafter"/>
</dbReference>
<name>A0A0K2UQQ8_LEPSM</name>
<dbReference type="InterPro" id="IPR051496">
    <property type="entry name" value="H-rev107_PLA/AT"/>
</dbReference>
<organism evidence="2">
    <name type="scientific">Lepeophtheirus salmonis</name>
    <name type="common">Salmon louse</name>
    <name type="synonym">Caligus salmonis</name>
    <dbReference type="NCBI Taxonomy" id="72036"/>
    <lineage>
        <taxon>Eukaryota</taxon>
        <taxon>Metazoa</taxon>
        <taxon>Ecdysozoa</taxon>
        <taxon>Arthropoda</taxon>
        <taxon>Crustacea</taxon>
        <taxon>Multicrustacea</taxon>
        <taxon>Hexanauplia</taxon>
        <taxon>Copepoda</taxon>
        <taxon>Siphonostomatoida</taxon>
        <taxon>Caligidae</taxon>
        <taxon>Lepeophtheirus</taxon>
    </lineage>
</organism>
<dbReference type="GO" id="GO:0016410">
    <property type="term" value="F:N-acyltransferase activity"/>
    <property type="evidence" value="ECO:0007669"/>
    <property type="project" value="TreeGrafter"/>
</dbReference>
<dbReference type="Gene3D" id="3.90.1720.10">
    <property type="entry name" value="endopeptidase domain like (from Nostoc punctiforme)"/>
    <property type="match status" value="1"/>
</dbReference>
<dbReference type="PANTHER" id="PTHR13943">
    <property type="entry name" value="HRAS-LIKE SUPPRESSOR - RELATED"/>
    <property type="match status" value="1"/>
</dbReference>
<dbReference type="EMBL" id="HACA01023223">
    <property type="protein sequence ID" value="CDW40584.1"/>
    <property type="molecule type" value="Transcribed_RNA"/>
</dbReference>
<feature type="transmembrane region" description="Helical" evidence="1">
    <location>
        <begin position="155"/>
        <end position="176"/>
    </location>
</feature>
<protein>
    <submittedName>
        <fullName evidence="2">Retinoic acid receptor responder protein 3like [Oreochromis niloticus]</fullName>
    </submittedName>
</protein>
<keyword evidence="1" id="KW-1133">Transmembrane helix</keyword>
<reference evidence="2" key="1">
    <citation type="submission" date="2014-05" db="EMBL/GenBank/DDBJ databases">
        <authorList>
            <person name="Chronopoulou M."/>
        </authorList>
    </citation>
    <scope>NUCLEOTIDE SEQUENCE</scope>
    <source>
        <tissue evidence="2">Whole organism</tissue>
    </source>
</reference>
<evidence type="ECO:0000256" key="1">
    <source>
        <dbReference type="SAM" id="Phobius"/>
    </source>
</evidence>